<evidence type="ECO:0000313" key="6">
    <source>
        <dbReference type="EMBL" id="RUS72120.1"/>
    </source>
</evidence>
<dbReference type="Pfam" id="PF17120">
    <property type="entry name" value="zf-RING_16"/>
    <property type="match status" value="1"/>
</dbReference>
<evidence type="ECO:0000259" key="5">
    <source>
        <dbReference type="Pfam" id="PF17120"/>
    </source>
</evidence>
<feature type="domain" description="WDR59/RTC1-like RING zinc finger" evidence="5">
    <location>
        <begin position="1024"/>
        <end position="1073"/>
    </location>
</feature>
<dbReference type="InterPro" id="IPR019775">
    <property type="entry name" value="WD40_repeat_CS"/>
</dbReference>
<keyword evidence="1 3" id="KW-0853">WD repeat</keyword>
<evidence type="ECO:0000256" key="2">
    <source>
        <dbReference type="ARBA" id="ARBA00022737"/>
    </source>
</evidence>
<dbReference type="PANTHER" id="PTHR46170">
    <property type="entry name" value="GATOR COMPLEX PROTEIN WDR59"/>
    <property type="match status" value="1"/>
</dbReference>
<feature type="region of interest" description="Disordered" evidence="4">
    <location>
        <begin position="347"/>
        <end position="391"/>
    </location>
</feature>
<evidence type="ECO:0000313" key="7">
    <source>
        <dbReference type="Proteomes" id="UP000271974"/>
    </source>
</evidence>
<dbReference type="InterPro" id="IPR036322">
    <property type="entry name" value="WD40_repeat_dom_sf"/>
</dbReference>
<dbReference type="InterPro" id="IPR049567">
    <property type="entry name" value="WDR59-like"/>
</dbReference>
<feature type="compositionally biased region" description="Polar residues" evidence="4">
    <location>
        <begin position="356"/>
        <end position="372"/>
    </location>
</feature>
<dbReference type="AlphaFoldDB" id="A0A433SS64"/>
<dbReference type="GO" id="GO:1904263">
    <property type="term" value="P:positive regulation of TORC1 signaling"/>
    <property type="evidence" value="ECO:0007669"/>
    <property type="project" value="TreeGrafter"/>
</dbReference>
<gene>
    <name evidence="6" type="ORF">EGW08_020119</name>
</gene>
<dbReference type="GO" id="GO:0034198">
    <property type="term" value="P:cellular response to amino acid starvation"/>
    <property type="evidence" value="ECO:0007669"/>
    <property type="project" value="TreeGrafter"/>
</dbReference>
<feature type="compositionally biased region" description="Low complexity" evidence="4">
    <location>
        <begin position="382"/>
        <end position="391"/>
    </location>
</feature>
<organism evidence="6 7">
    <name type="scientific">Elysia chlorotica</name>
    <name type="common">Eastern emerald elysia</name>
    <name type="synonym">Sea slug</name>
    <dbReference type="NCBI Taxonomy" id="188477"/>
    <lineage>
        <taxon>Eukaryota</taxon>
        <taxon>Metazoa</taxon>
        <taxon>Spiralia</taxon>
        <taxon>Lophotrochozoa</taxon>
        <taxon>Mollusca</taxon>
        <taxon>Gastropoda</taxon>
        <taxon>Heterobranchia</taxon>
        <taxon>Euthyneura</taxon>
        <taxon>Panpulmonata</taxon>
        <taxon>Sacoglossa</taxon>
        <taxon>Placobranchoidea</taxon>
        <taxon>Plakobranchidae</taxon>
        <taxon>Elysia</taxon>
    </lineage>
</organism>
<dbReference type="EMBL" id="RQTK01001110">
    <property type="protein sequence ID" value="RUS72120.1"/>
    <property type="molecule type" value="Genomic_DNA"/>
</dbReference>
<dbReference type="InterPro" id="IPR049566">
    <property type="entry name" value="WDR59_RTC1-like_RING_Znf"/>
</dbReference>
<evidence type="ECO:0000256" key="4">
    <source>
        <dbReference type="SAM" id="MobiDB-lite"/>
    </source>
</evidence>
<dbReference type="PROSITE" id="PS50082">
    <property type="entry name" value="WD_REPEATS_2"/>
    <property type="match status" value="2"/>
</dbReference>
<keyword evidence="7" id="KW-1185">Reference proteome</keyword>
<feature type="compositionally biased region" description="Basic residues" evidence="4">
    <location>
        <begin position="697"/>
        <end position="706"/>
    </location>
</feature>
<dbReference type="Gene3D" id="2.130.10.10">
    <property type="entry name" value="YVTN repeat-like/Quinoprotein amine dehydrogenase"/>
    <property type="match status" value="2"/>
</dbReference>
<dbReference type="GO" id="GO:0005774">
    <property type="term" value="C:vacuolar membrane"/>
    <property type="evidence" value="ECO:0007669"/>
    <property type="project" value="TreeGrafter"/>
</dbReference>
<dbReference type="SMART" id="SM00320">
    <property type="entry name" value="WD40"/>
    <property type="match status" value="4"/>
</dbReference>
<dbReference type="Pfam" id="PF00400">
    <property type="entry name" value="WD40"/>
    <property type="match status" value="2"/>
</dbReference>
<dbReference type="PROSITE" id="PS00678">
    <property type="entry name" value="WD_REPEATS_1"/>
    <property type="match status" value="1"/>
</dbReference>
<protein>
    <recommendedName>
        <fullName evidence="5">WDR59/RTC1-like RING zinc finger domain-containing protein</fullName>
    </recommendedName>
</protein>
<comment type="caution">
    <text evidence="6">The sequence shown here is derived from an EMBL/GenBank/DDBJ whole genome shotgun (WGS) entry which is preliminary data.</text>
</comment>
<dbReference type="OrthoDB" id="6265621at2759"/>
<dbReference type="STRING" id="188477.A0A433SS64"/>
<dbReference type="CDD" id="cd16692">
    <property type="entry name" value="mRING-H2-C3H3C2_WDR59"/>
    <property type="match status" value="1"/>
</dbReference>
<dbReference type="PANTHER" id="PTHR46170:SF1">
    <property type="entry name" value="GATOR COMPLEX PROTEIN WDR59"/>
    <property type="match status" value="1"/>
</dbReference>
<evidence type="ECO:0000256" key="1">
    <source>
        <dbReference type="ARBA" id="ARBA00022574"/>
    </source>
</evidence>
<dbReference type="GO" id="GO:0035859">
    <property type="term" value="C:Seh1-associated complex"/>
    <property type="evidence" value="ECO:0007669"/>
    <property type="project" value="TreeGrafter"/>
</dbReference>
<proteinExistence type="predicted"/>
<dbReference type="SUPFAM" id="SSF50978">
    <property type="entry name" value="WD40 repeat-like"/>
    <property type="match status" value="1"/>
</dbReference>
<feature type="repeat" description="WD" evidence="3">
    <location>
        <begin position="191"/>
        <end position="233"/>
    </location>
</feature>
<reference evidence="6 7" key="1">
    <citation type="submission" date="2019-01" db="EMBL/GenBank/DDBJ databases">
        <title>A draft genome assembly of the solar-powered sea slug Elysia chlorotica.</title>
        <authorList>
            <person name="Cai H."/>
            <person name="Li Q."/>
            <person name="Fang X."/>
            <person name="Li J."/>
            <person name="Curtis N.E."/>
            <person name="Altenburger A."/>
            <person name="Shibata T."/>
            <person name="Feng M."/>
            <person name="Maeda T."/>
            <person name="Schwartz J.A."/>
            <person name="Shigenobu S."/>
            <person name="Lundholm N."/>
            <person name="Nishiyama T."/>
            <person name="Yang H."/>
            <person name="Hasebe M."/>
            <person name="Li S."/>
            <person name="Pierce S.K."/>
            <person name="Wang J."/>
        </authorList>
    </citation>
    <scope>NUCLEOTIDE SEQUENCE [LARGE SCALE GENOMIC DNA]</scope>
    <source>
        <strain evidence="6">EC2010</strain>
        <tissue evidence="6">Whole organism of an adult</tissue>
    </source>
</reference>
<sequence>MAGRWSWNGASEHEIISELKDLQASAMAVDCVGNWCLLAGRKNLAFVNLNKRSPPIKVTRQSKWDIGCVQWNMQPSCAYRFVTACNQRLDVFDFRDASASHLCSMKAHSRTVSDIDWSPFDVNVVASCSVDTYTYFWDVRDAKKPVKFFQTVAGAYQVKWNKVTNNLFATTHDGDVRIWDPRKGNTPLHYISAHPSKIHGLDWSNTDQNKLVTASQDCTIRLWDCNNPQRSEALINSGNPVWRARYTPFGEGILSVVVPQLRRGENSLYLWNPNNQQTPVHTFSGHKDVILEFQWRKKQDMTADHHLVTWSKDQTLRIWKVDPTVQKTCGHHVDPATLNLQEEETKFDLSDDAHTHSVNSAKIQQGDSGTKGTRSKEASGEQSGDGQVLQSQLSLQLTGGFPGASSSGGLGGPGESLARGLSPGMAVGGAQAMLGSGSANLPSMSGMIPVVSLKQEMGEVQRARIPGIKLDQADFVKRTCVFKLVKGSLYLDVQLYFPDNYPIKISPRLTTLASNLDPDTETRVMKAYSDSCSRHVKQHINCVEPSLRQMLHAMERLSSSPLEPAQDERKLMLEKKFAVEKVTQVRSPTSPGQASSLILKYPTGSFVDWCIPFPRTCGARFCSTDRLVTFGVPVSVKKVHEESEVTPRALSDLIAYVAPPQSPWIRSQSSSYFYGSSPHSSSEGVSISSFYVEKMAKPRQQRHHHSQPQYKSYRSRDSLDMGKRIGAGSDRDSDRSSKRQQKVGLIKIYDTTCINPVSKDLAERYKLDTNDIQGTCEHNAAVAREISRMDLAQVWQLVATMCHPLVKPSPHADHGPPFAFSAFGRPLLRRILEHYGQMRDVQTMAMLCCIFWDRHPSFRHAGPGTGGANGPSYMSRNPSRTSLEYNAAAVANGEVTMATSSDSGYCVLPVMKSKRSSSWSEPYDHFKFFEDKELSEQDGDRERVLHHNNTKMLDPDLWFQYEQIKHSYANLLFKWGLLNQRSHVLKHTAVVDSDVKSIEVGVTCWNCSEQVRGVQCSRCSYPALKCSICHIGVRGAANMCLACGHGGHLAHLTEWFDQYDVCPTGCGCRCLEENIV</sequence>
<feature type="region of interest" description="Disordered" evidence="4">
    <location>
        <begin position="696"/>
        <end position="741"/>
    </location>
</feature>
<keyword evidence="2" id="KW-0677">Repeat</keyword>
<dbReference type="InterPro" id="IPR001680">
    <property type="entry name" value="WD40_rpt"/>
</dbReference>
<dbReference type="InterPro" id="IPR039456">
    <property type="entry name" value="WDR59_mRING-H2-C3H3C2"/>
</dbReference>
<dbReference type="GO" id="GO:0035591">
    <property type="term" value="F:signaling adaptor activity"/>
    <property type="evidence" value="ECO:0007669"/>
    <property type="project" value="TreeGrafter"/>
</dbReference>
<feature type="compositionally biased region" description="Basic and acidic residues" evidence="4">
    <location>
        <begin position="714"/>
        <end position="737"/>
    </location>
</feature>
<feature type="repeat" description="WD" evidence="3">
    <location>
        <begin position="105"/>
        <end position="147"/>
    </location>
</feature>
<name>A0A433SS64_ELYCH</name>
<dbReference type="InterPro" id="IPR015943">
    <property type="entry name" value="WD40/YVTN_repeat-like_dom_sf"/>
</dbReference>
<evidence type="ECO:0000256" key="3">
    <source>
        <dbReference type="PROSITE-ProRule" id="PRU00221"/>
    </source>
</evidence>
<dbReference type="Proteomes" id="UP000271974">
    <property type="component" value="Unassembled WGS sequence"/>
</dbReference>
<dbReference type="PROSITE" id="PS50294">
    <property type="entry name" value="WD_REPEATS_REGION"/>
    <property type="match status" value="1"/>
</dbReference>
<accession>A0A433SS64</accession>